<gene>
    <name evidence="2" type="ORF">Wenmar_01421</name>
</gene>
<dbReference type="STRING" id="1123501.Wenmar_01421"/>
<sequence length="285" mass="30534">MSDTRQSDLLAAIADAQPGLSPKLRAIAAYSLDAPERFIRNTSREICAALGTSEPTLIRFCQLFGYSGLSDFRIDLALALARKPQPGFVEPLAHDRRQVNMEAKGRIAAAAAALVTEDRSLLIDNGSTAELFAQAIANADEKTIMTTGLMVAQHALASGRHTVMLTGGRIRPNALALTGRVVETVLASMRFDTFVMGADSVDPEQGLSTFLEDEAHHTRAMVEAAARVIVLADRTKFLKPSLHRICGLERVSILVTDLPPGDPLVGQVRARGVEVLLTPAAEAAE</sequence>
<dbReference type="GO" id="GO:0003700">
    <property type="term" value="F:DNA-binding transcription factor activity"/>
    <property type="evidence" value="ECO:0007669"/>
    <property type="project" value="InterPro"/>
</dbReference>
<dbReference type="eggNOG" id="COG1349">
    <property type="taxonomic scope" value="Bacteria"/>
</dbReference>
<keyword evidence="3" id="KW-1185">Reference proteome</keyword>
<dbReference type="OrthoDB" id="9816363at2"/>
<dbReference type="RefSeq" id="WP_018301218.1">
    <property type="nucleotide sequence ID" value="NZ_KB902276.1"/>
</dbReference>
<evidence type="ECO:0000259" key="1">
    <source>
        <dbReference type="PROSITE" id="PS51071"/>
    </source>
</evidence>
<comment type="caution">
    <text evidence="2">The sequence shown here is derived from an EMBL/GenBank/DDBJ whole genome shotgun (WGS) entry which is preliminary data.</text>
</comment>
<dbReference type="InterPro" id="IPR037171">
    <property type="entry name" value="NagB/RpiA_transferase-like"/>
</dbReference>
<dbReference type="SUPFAM" id="SSF100950">
    <property type="entry name" value="NagB/RpiA/CoA transferase-like"/>
    <property type="match status" value="1"/>
</dbReference>
<dbReference type="Pfam" id="PF01418">
    <property type="entry name" value="HTH_6"/>
    <property type="match status" value="1"/>
</dbReference>
<dbReference type="EMBL" id="AONG01000008">
    <property type="protein sequence ID" value="KIQ69851.1"/>
    <property type="molecule type" value="Genomic_DNA"/>
</dbReference>
<dbReference type="SUPFAM" id="SSF46689">
    <property type="entry name" value="Homeodomain-like"/>
    <property type="match status" value="1"/>
</dbReference>
<dbReference type="InterPro" id="IPR000281">
    <property type="entry name" value="HTH_RpiR"/>
</dbReference>
<organism evidence="2 3">
    <name type="scientific">Wenxinia marina DSM 24838</name>
    <dbReference type="NCBI Taxonomy" id="1123501"/>
    <lineage>
        <taxon>Bacteria</taxon>
        <taxon>Pseudomonadati</taxon>
        <taxon>Pseudomonadota</taxon>
        <taxon>Alphaproteobacteria</taxon>
        <taxon>Rhodobacterales</taxon>
        <taxon>Roseobacteraceae</taxon>
        <taxon>Wenxinia</taxon>
    </lineage>
</organism>
<dbReference type="InterPro" id="IPR009057">
    <property type="entry name" value="Homeodomain-like_sf"/>
</dbReference>
<feature type="domain" description="HTH rpiR-type" evidence="1">
    <location>
        <begin position="7"/>
        <end position="83"/>
    </location>
</feature>
<dbReference type="PANTHER" id="PTHR30363:SF44">
    <property type="entry name" value="AGA OPERON TRANSCRIPTIONAL REPRESSOR-RELATED"/>
    <property type="match status" value="1"/>
</dbReference>
<dbReference type="Gene3D" id="3.40.50.1360">
    <property type="match status" value="1"/>
</dbReference>
<dbReference type="PANTHER" id="PTHR30363">
    <property type="entry name" value="HTH-TYPE TRANSCRIPTIONAL REGULATOR SRLR-RELATED"/>
    <property type="match status" value="1"/>
</dbReference>
<dbReference type="PROSITE" id="PS51071">
    <property type="entry name" value="HTH_RPIR"/>
    <property type="match status" value="1"/>
</dbReference>
<accession>A0A0D0PEM3</accession>
<proteinExistence type="predicted"/>
<dbReference type="Gene3D" id="1.10.10.10">
    <property type="entry name" value="Winged helix-like DNA-binding domain superfamily/Winged helix DNA-binding domain"/>
    <property type="match status" value="1"/>
</dbReference>
<dbReference type="PATRIC" id="fig|1123501.6.peg.1507"/>
<dbReference type="Pfam" id="PF00455">
    <property type="entry name" value="DeoRC"/>
    <property type="match status" value="1"/>
</dbReference>
<dbReference type="SMART" id="SM01134">
    <property type="entry name" value="DeoRC"/>
    <property type="match status" value="1"/>
</dbReference>
<dbReference type="InterPro" id="IPR036388">
    <property type="entry name" value="WH-like_DNA-bd_sf"/>
</dbReference>
<dbReference type="InterPro" id="IPR050313">
    <property type="entry name" value="Carb_Metab_HTH_regulators"/>
</dbReference>
<reference evidence="2 3" key="1">
    <citation type="submission" date="2013-01" db="EMBL/GenBank/DDBJ databases">
        <authorList>
            <person name="Fiebig A."/>
            <person name="Goeker M."/>
            <person name="Klenk H.-P.P."/>
        </authorList>
    </citation>
    <scope>NUCLEOTIDE SEQUENCE [LARGE SCALE GENOMIC DNA]</scope>
    <source>
        <strain evidence="2 3">DSM 24838</strain>
    </source>
</reference>
<evidence type="ECO:0000313" key="2">
    <source>
        <dbReference type="EMBL" id="KIQ69851.1"/>
    </source>
</evidence>
<dbReference type="Proteomes" id="UP000035100">
    <property type="component" value="Unassembled WGS sequence"/>
</dbReference>
<protein>
    <submittedName>
        <fullName evidence="2">Transcriptional regulator, RpiR family</fullName>
    </submittedName>
</protein>
<evidence type="ECO:0000313" key="3">
    <source>
        <dbReference type="Proteomes" id="UP000035100"/>
    </source>
</evidence>
<name>A0A0D0PEM3_9RHOB</name>
<dbReference type="AlphaFoldDB" id="A0A0D0PEM3"/>
<dbReference type="InterPro" id="IPR014036">
    <property type="entry name" value="DeoR-like_C"/>
</dbReference>